<name>A0A1X0NQB6_9TRYP</name>
<dbReference type="GO" id="GO:0003341">
    <property type="term" value="P:cilium movement"/>
    <property type="evidence" value="ECO:0007669"/>
    <property type="project" value="InterPro"/>
</dbReference>
<organism evidence="3 4">
    <name type="scientific">Trypanosoma theileri</name>
    <dbReference type="NCBI Taxonomy" id="67003"/>
    <lineage>
        <taxon>Eukaryota</taxon>
        <taxon>Discoba</taxon>
        <taxon>Euglenozoa</taxon>
        <taxon>Kinetoplastea</taxon>
        <taxon>Metakinetoplastina</taxon>
        <taxon>Trypanosomatida</taxon>
        <taxon>Trypanosomatidae</taxon>
        <taxon>Trypanosoma</taxon>
    </lineage>
</organism>
<dbReference type="PANTHER" id="PTHR46518:SF1">
    <property type="entry name" value="OUTER DYNEIN ARM-DOCKING COMPLEX SUBUNIT 3"/>
    <property type="match status" value="1"/>
</dbReference>
<dbReference type="PANTHER" id="PTHR46518">
    <property type="entry name" value="COILED-COIL DOMAIN-CONTAINING PROTEIN 151"/>
    <property type="match status" value="1"/>
</dbReference>
<dbReference type="GO" id="GO:0036064">
    <property type="term" value="C:ciliary basal body"/>
    <property type="evidence" value="ECO:0007669"/>
    <property type="project" value="TreeGrafter"/>
</dbReference>
<dbReference type="GO" id="GO:0035253">
    <property type="term" value="C:ciliary rootlet"/>
    <property type="evidence" value="ECO:0007669"/>
    <property type="project" value="TreeGrafter"/>
</dbReference>
<gene>
    <name evidence="3" type="ORF">TM35_000252080</name>
</gene>
<evidence type="ECO:0000256" key="2">
    <source>
        <dbReference type="SAM" id="MobiDB-lite"/>
    </source>
</evidence>
<dbReference type="VEuPathDB" id="TriTrypDB:TM35_000252080"/>
<feature type="coiled-coil region" evidence="1">
    <location>
        <begin position="256"/>
        <end position="283"/>
    </location>
</feature>
<protein>
    <submittedName>
        <fullName evidence="3">Uncharacterized protein</fullName>
    </submittedName>
</protein>
<accession>A0A1X0NQB6</accession>
<dbReference type="GeneID" id="39987579"/>
<dbReference type="EMBL" id="NBCO01000025">
    <property type="protein sequence ID" value="ORC86912.1"/>
    <property type="molecule type" value="Genomic_DNA"/>
</dbReference>
<dbReference type="AlphaFoldDB" id="A0A1X0NQB6"/>
<evidence type="ECO:0000256" key="1">
    <source>
        <dbReference type="SAM" id="Coils"/>
    </source>
</evidence>
<dbReference type="STRING" id="67003.A0A1X0NQB6"/>
<keyword evidence="4" id="KW-1185">Reference proteome</keyword>
<dbReference type="GO" id="GO:0097542">
    <property type="term" value="C:ciliary tip"/>
    <property type="evidence" value="ECO:0007669"/>
    <property type="project" value="TreeGrafter"/>
</dbReference>
<feature type="coiled-coil region" evidence="1">
    <location>
        <begin position="109"/>
        <end position="139"/>
    </location>
</feature>
<keyword evidence="1" id="KW-0175">Coiled coil</keyword>
<proteinExistence type="predicted"/>
<dbReference type="InterPro" id="IPR033192">
    <property type="entry name" value="ODAD3"/>
</dbReference>
<reference evidence="3 4" key="1">
    <citation type="submission" date="2017-03" db="EMBL/GenBank/DDBJ databases">
        <title>An alternative strategy for trypanosome survival in the mammalian bloodstream revealed through genome and transcriptome analysis of the ubiquitous bovine parasite Trypanosoma (Megatrypanum) theileri.</title>
        <authorList>
            <person name="Kelly S."/>
            <person name="Ivens A."/>
            <person name="Mott A."/>
            <person name="O'Neill E."/>
            <person name="Emms D."/>
            <person name="Macleod O."/>
            <person name="Voorheis P."/>
            <person name="Matthews J."/>
            <person name="Matthews K."/>
            <person name="Carrington M."/>
        </authorList>
    </citation>
    <scope>NUCLEOTIDE SEQUENCE [LARGE SCALE GENOMIC DNA]</scope>
    <source>
        <strain evidence="3">Edinburgh</strain>
    </source>
</reference>
<dbReference type="Proteomes" id="UP000192257">
    <property type="component" value="Unassembled WGS sequence"/>
</dbReference>
<evidence type="ECO:0000313" key="3">
    <source>
        <dbReference type="EMBL" id="ORC86912.1"/>
    </source>
</evidence>
<comment type="caution">
    <text evidence="3">The sequence shown here is derived from an EMBL/GenBank/DDBJ whole genome shotgun (WGS) entry which is preliminary data.</text>
</comment>
<dbReference type="OrthoDB" id="267226at2759"/>
<sequence>MQRRHSASPSVRPEGKAKLTTRASSARVKRAVVQEAPQDDVAYYTQRLKELAAQHAKLELEYQRKLAANRRAIRQMHDENTHLRTIRAGGGDVTETEMEHLEQRRFVAVRRLNRMVHQIEKMEEDIRKEENEHKLSREHEEQLQSPLREAISGSQSVALRIQKLEKQLDTTLSEQQCVLCIKKNYEEMLEQLRAEGISREARVFAMEADLNARHKDYGRLVVMYKNANSDYQYVRDQLHKFTESFLKSRSLKDKALAERREHVEQLLRETQRLEQREVDLQHEIEYEQQRMDEVQTERHAVRQRRQRSVSVMERIALSMEQQENGGMDNSFNSLGDSPENEERVRAYEVAFRNMMQATESSSLDELTTKYELEYATRLQLQEQIRVDKIHYEKLRAEVQELKNGVQQRRHCGLGLAPITPALRDELLLSIEDAERKRDEAMGTSAQLQQLLAEVMRRVDVLAAALVVYHPEVHFPPTQPNNLVTHLQLLREKLFSLADETVGHDTDETEVVPAMVTVPASNTRVHLTPHAHATSTSAVLPPSPDMLTAAGDILDADGGRISSGRRSSSSSSSSSHGSYGIVPSGESTERSLSVSSSPSHEEEAAKSGGRAIALLDLDEPLGREQIKRLAAVVVRREVRRRQREERQR</sequence>
<feature type="region of interest" description="Disordered" evidence="2">
    <location>
        <begin position="529"/>
        <end position="607"/>
    </location>
</feature>
<dbReference type="RefSeq" id="XP_028880978.1">
    <property type="nucleotide sequence ID" value="XM_029027799.1"/>
</dbReference>
<feature type="compositionally biased region" description="Low complexity" evidence="2">
    <location>
        <begin position="558"/>
        <end position="597"/>
    </location>
</feature>
<feature type="coiled-coil region" evidence="1">
    <location>
        <begin position="41"/>
        <end position="68"/>
    </location>
</feature>
<evidence type="ECO:0000313" key="4">
    <source>
        <dbReference type="Proteomes" id="UP000192257"/>
    </source>
</evidence>
<feature type="coiled-coil region" evidence="1">
    <location>
        <begin position="423"/>
        <end position="453"/>
    </location>
</feature>
<dbReference type="GO" id="GO:0036158">
    <property type="term" value="P:outer dynein arm assembly"/>
    <property type="evidence" value="ECO:0007669"/>
    <property type="project" value="InterPro"/>
</dbReference>
<feature type="region of interest" description="Disordered" evidence="2">
    <location>
        <begin position="1"/>
        <end position="24"/>
    </location>
</feature>